<evidence type="ECO:0000256" key="6">
    <source>
        <dbReference type="ARBA" id="ARBA00023002"/>
    </source>
</evidence>
<dbReference type="GO" id="GO:0034599">
    <property type="term" value="P:cellular response to oxidative stress"/>
    <property type="evidence" value="ECO:0007669"/>
    <property type="project" value="InterPro"/>
</dbReference>
<evidence type="ECO:0000256" key="7">
    <source>
        <dbReference type="ARBA" id="ARBA00023004"/>
    </source>
</evidence>
<dbReference type="Pfam" id="PF00141">
    <property type="entry name" value="peroxidase"/>
    <property type="match status" value="1"/>
</dbReference>
<feature type="signal peptide" evidence="9">
    <location>
        <begin position="1"/>
        <end position="15"/>
    </location>
</feature>
<dbReference type="EC" id="1.11.1.-" evidence="8"/>
<dbReference type="InterPro" id="IPR002016">
    <property type="entry name" value="Haem_peroxidase"/>
</dbReference>
<keyword evidence="12" id="KW-1185">Reference proteome</keyword>
<dbReference type="InterPro" id="IPR044831">
    <property type="entry name" value="Ccp1-like"/>
</dbReference>
<evidence type="ECO:0000256" key="1">
    <source>
        <dbReference type="ARBA" id="ARBA00003917"/>
    </source>
</evidence>
<keyword evidence="9" id="KW-0732">Signal</keyword>
<keyword evidence="5" id="KW-0479">Metal-binding</keyword>
<comment type="function">
    <text evidence="1">Destroys radicals which are normally produced within the cells and which are toxic to biological systems.</text>
</comment>
<dbReference type="Gene3D" id="1.10.420.10">
    <property type="entry name" value="Peroxidase, domain 2"/>
    <property type="match status" value="1"/>
</dbReference>
<dbReference type="GO" id="GO:0046872">
    <property type="term" value="F:metal ion binding"/>
    <property type="evidence" value="ECO:0007669"/>
    <property type="project" value="UniProtKB-UniRule"/>
</dbReference>
<evidence type="ECO:0000259" key="10">
    <source>
        <dbReference type="PROSITE" id="PS50873"/>
    </source>
</evidence>
<dbReference type="GO" id="GO:0004601">
    <property type="term" value="F:peroxidase activity"/>
    <property type="evidence" value="ECO:0007669"/>
    <property type="project" value="UniProtKB-KW"/>
</dbReference>
<keyword evidence="3 8" id="KW-0575">Peroxidase</keyword>
<keyword evidence="7" id="KW-0408">Iron</keyword>
<protein>
    <recommendedName>
        <fullName evidence="8">Peroxidase</fullName>
        <ecNumber evidence="8">1.11.1.-</ecNumber>
    </recommendedName>
</protein>
<dbReference type="PRINTS" id="PR00459">
    <property type="entry name" value="ASPEROXIDASE"/>
</dbReference>
<accession>A0A8H7DDA1</accession>
<dbReference type="GO" id="GO:0042744">
    <property type="term" value="P:hydrogen peroxide catabolic process"/>
    <property type="evidence" value="ECO:0007669"/>
    <property type="project" value="TreeGrafter"/>
</dbReference>
<dbReference type="PANTHER" id="PTHR31356">
    <property type="entry name" value="THYLAKOID LUMENAL 29 KDA PROTEIN, CHLOROPLASTIC-RELATED"/>
    <property type="match status" value="1"/>
</dbReference>
<feature type="domain" description="Plant heme peroxidase family profile" evidence="10">
    <location>
        <begin position="41"/>
        <end position="326"/>
    </location>
</feature>
<keyword evidence="6 8" id="KW-0560">Oxidoreductase</keyword>
<dbReference type="PROSITE" id="PS50873">
    <property type="entry name" value="PEROXIDASE_4"/>
    <property type="match status" value="1"/>
</dbReference>
<proteinExistence type="inferred from homology"/>
<dbReference type="Proteomes" id="UP000623467">
    <property type="component" value="Unassembled WGS sequence"/>
</dbReference>
<sequence>MLVIVFFACLGTANAYIWPSPQLDALEALRFDLDRNGLTSFLDPCDQFAFDNPGSGRSNAADWIRTAYHDMATYNITDGTGGMDASIRFSVEQARPEDPGDGFLNSNIVLGLSANRYISIADTLAVGAILAIEACGGPQIAFRGGRVDAGEPNLPGVPEPQQDLASHVAAFARQGFNQTEMIGLVACGHTFGGVQQSLFPLTVPEFNAPNNSESVAHFDSTFVTFDNNIATEYISGTTLNPLVVGNNETTNSDKRIFGSDGNATMLAFANSPEHFAATCADLFARMVDTVPNGVQLTEVIEPLPVKPANIKIDLDGDNIRFAGEVRFWNLPDNPERTVNLLWDDRVGGKNNATLLLEGVSDLNGRNNATWYAFNASADTGFLTLNATAGITNMQFVVDDTLENQGALFVLTGRWDVAVRSEVNATLTRLYLEQDSFDSVNRPIVVEVDLTPNIDNAVPGFAIWSGPAVNAAALCTISAEIGGVTVSRSEPRSLLDFSEC</sequence>
<comment type="caution">
    <text evidence="11">The sequence shown here is derived from an EMBL/GenBank/DDBJ whole genome shotgun (WGS) entry which is preliminary data.</text>
</comment>
<comment type="similarity">
    <text evidence="2">Belongs to the peroxidase family. Cytochrome c peroxidase subfamily.</text>
</comment>
<evidence type="ECO:0000256" key="8">
    <source>
        <dbReference type="RuleBase" id="RU363051"/>
    </source>
</evidence>
<evidence type="ECO:0000256" key="4">
    <source>
        <dbReference type="ARBA" id="ARBA00022617"/>
    </source>
</evidence>
<evidence type="ECO:0000313" key="11">
    <source>
        <dbReference type="EMBL" id="KAF7367873.1"/>
    </source>
</evidence>
<dbReference type="GO" id="GO:0000302">
    <property type="term" value="P:response to reactive oxygen species"/>
    <property type="evidence" value="ECO:0007669"/>
    <property type="project" value="TreeGrafter"/>
</dbReference>
<evidence type="ECO:0000256" key="3">
    <source>
        <dbReference type="ARBA" id="ARBA00022559"/>
    </source>
</evidence>
<evidence type="ECO:0000256" key="9">
    <source>
        <dbReference type="SAM" id="SignalP"/>
    </source>
</evidence>
<dbReference type="InterPro" id="IPR010255">
    <property type="entry name" value="Haem_peroxidase_sf"/>
</dbReference>
<dbReference type="EMBL" id="JACAZH010000005">
    <property type="protein sequence ID" value="KAF7367873.1"/>
    <property type="molecule type" value="Genomic_DNA"/>
</dbReference>
<dbReference type="AlphaFoldDB" id="A0A8H7DDA1"/>
<evidence type="ECO:0000256" key="2">
    <source>
        <dbReference type="ARBA" id="ARBA00005997"/>
    </source>
</evidence>
<reference evidence="11" key="1">
    <citation type="submission" date="2020-05" db="EMBL/GenBank/DDBJ databases">
        <title>Mycena genomes resolve the evolution of fungal bioluminescence.</title>
        <authorList>
            <person name="Tsai I.J."/>
        </authorList>
    </citation>
    <scope>NUCLEOTIDE SEQUENCE</scope>
    <source>
        <strain evidence="11">160909Yilan</strain>
    </source>
</reference>
<dbReference type="OrthoDB" id="2144714at2759"/>
<dbReference type="PRINTS" id="PR00458">
    <property type="entry name" value="PEROXIDASE"/>
</dbReference>
<keyword evidence="4" id="KW-0349">Heme</keyword>
<gene>
    <name evidence="11" type="ORF">MSAN_00851900</name>
</gene>
<evidence type="ECO:0000313" key="12">
    <source>
        <dbReference type="Proteomes" id="UP000623467"/>
    </source>
</evidence>
<dbReference type="SUPFAM" id="SSF48113">
    <property type="entry name" value="Heme-dependent peroxidases"/>
    <property type="match status" value="1"/>
</dbReference>
<dbReference type="InterPro" id="IPR002207">
    <property type="entry name" value="Peroxidase_I"/>
</dbReference>
<evidence type="ECO:0000256" key="5">
    <source>
        <dbReference type="ARBA" id="ARBA00022723"/>
    </source>
</evidence>
<feature type="chain" id="PRO_5034442336" description="Peroxidase" evidence="9">
    <location>
        <begin position="16"/>
        <end position="499"/>
    </location>
</feature>
<dbReference type="GO" id="GO:0020037">
    <property type="term" value="F:heme binding"/>
    <property type="evidence" value="ECO:0007669"/>
    <property type="project" value="UniProtKB-UniRule"/>
</dbReference>
<name>A0A8H7DDA1_9AGAR</name>
<dbReference type="PANTHER" id="PTHR31356:SF53">
    <property type="entry name" value="HEME PEROXIDASE"/>
    <property type="match status" value="1"/>
</dbReference>
<dbReference type="Gene3D" id="1.10.520.10">
    <property type="match status" value="1"/>
</dbReference>
<organism evidence="11 12">
    <name type="scientific">Mycena sanguinolenta</name>
    <dbReference type="NCBI Taxonomy" id="230812"/>
    <lineage>
        <taxon>Eukaryota</taxon>
        <taxon>Fungi</taxon>
        <taxon>Dikarya</taxon>
        <taxon>Basidiomycota</taxon>
        <taxon>Agaricomycotina</taxon>
        <taxon>Agaricomycetes</taxon>
        <taxon>Agaricomycetidae</taxon>
        <taxon>Agaricales</taxon>
        <taxon>Marasmiineae</taxon>
        <taxon>Mycenaceae</taxon>
        <taxon>Mycena</taxon>
    </lineage>
</organism>